<dbReference type="EMBL" id="CP060412">
    <property type="protein sequence ID" value="QNK01366.1"/>
    <property type="molecule type" value="Genomic_DNA"/>
</dbReference>
<keyword evidence="8" id="KW-1185">Reference proteome</keyword>
<dbReference type="RefSeq" id="WP_187056828.1">
    <property type="nucleotide sequence ID" value="NZ_CP060412.1"/>
</dbReference>
<evidence type="ECO:0000259" key="6">
    <source>
        <dbReference type="SMART" id="SM00387"/>
    </source>
</evidence>
<accession>A0A7G8Q3K8</accession>
<dbReference type="Gene3D" id="1.20.5.1930">
    <property type="match status" value="1"/>
</dbReference>
<keyword evidence="4" id="KW-1133">Transmembrane helix</keyword>
<proteinExistence type="predicted"/>
<dbReference type="Gene3D" id="3.30.565.10">
    <property type="entry name" value="Histidine kinase-like ATPase, C-terminal domain"/>
    <property type="match status" value="1"/>
</dbReference>
<dbReference type="Gene3D" id="2.60.40.10">
    <property type="entry name" value="Immunoglobulins"/>
    <property type="match status" value="1"/>
</dbReference>
<dbReference type="PANTHER" id="PTHR24421">
    <property type="entry name" value="NITRATE/NITRITE SENSOR PROTEIN NARX-RELATED"/>
    <property type="match status" value="1"/>
</dbReference>
<gene>
    <name evidence="7" type="ORF">H8F01_20390</name>
</gene>
<dbReference type="Pfam" id="PF02518">
    <property type="entry name" value="HATPase_c"/>
    <property type="match status" value="1"/>
</dbReference>
<dbReference type="InterPro" id="IPR015943">
    <property type="entry name" value="WD40/YVTN_repeat-like_dom_sf"/>
</dbReference>
<dbReference type="KEGG" id="dtl:H8F01_20390"/>
<sequence length="1008" mass="110758">MKQRWSRPSSLIFVRRFVMLAAFLFVATACRELLAQDGDDHPANFTRTVLSDSNGALYHIYGMAQTPDGWIWLPEKGHLYRFDGMTPEIVDVPGADSSDPECVLATRSGDLWVAYGSGRTLVLPTGDFRHPRVMNSSGLTMPQSLLEDKHGDIWAYGNNGAYKANGDQWRPIGKESGLTSNRIYAMQMDTEGTLWMLTDQGVFTLANGKASFTKSTFSAPWLDRHLDLGHNDGTLRSYGSVVLSIVIASYGKTEVPAYQTSRFRAMRDSAGGFWLAMPGDGVRRSALADRKTLDALGSSIGNGTSIDAAAWPKVSPSLSGEFLEDRQHNIWIQTRSGLEQFRPNVATALKLPSGDFAYTMLPDQDGSIWFGVAQSRNVYRWWHAASTITPADGYAYDTTAALRDIDGSVLLGTGGGQLLRFADGKFEPLTPLPPAGNQDEDVVTIARDGQHKLWVSIHHHAIARLDGDHWVIKGGFDQLPDKDNRRAVTDAHGRLWLAYPHDVFVIDGKKLTRFDSSVGMDITNVTDIIPDGQPMVGGADGVAVFDGHRFHRLSSLDPMALTNINGMVRLKDGAVWLNGKKGPVRINAGEVARVLKDPGHDVALRVLGSESGPPGPAQNTFPVPALIEGTDGRLWFAGDAGLAWIDPTKVLPSHEPTVVIRSLIAGDKAYQVTAIPTLPPATSNIELDYTAIGQGDASHSRFRYRLSGVDRHWQDAGYRRQAFYTNLGPGTYRFMVEASNDDNVWSLSTAHVDITIAPAFYQTMGFRIVCFVVGLVFLLLAYRYHLQRLTRRLRYGLEVRHAERDRIARELHDTYLQTVHGLVLKVSAVSERMPAGDSKDQIVNAIGLAGAALAEGRNRVYELRAKATSKQDLPGAFDEVAREFETEQSPIFSVTSIGRMKAFNPTVIDELYASGREALINAFRHASAKHIHVDIRSDRTGIRVQVADDGKGIDPQVLQNGGIPGHWGLRGMQERLRVIGGECSVARKAPRGTIVTLFVPARRAYVRG</sequence>
<dbReference type="PANTHER" id="PTHR24421:SF62">
    <property type="entry name" value="SENSORY TRANSDUCTION HISTIDINE KINASE"/>
    <property type="match status" value="1"/>
</dbReference>
<organism evidence="7 8">
    <name type="scientific">Dyella telluris</name>
    <dbReference type="NCBI Taxonomy" id="2763498"/>
    <lineage>
        <taxon>Bacteria</taxon>
        <taxon>Pseudomonadati</taxon>
        <taxon>Pseudomonadota</taxon>
        <taxon>Gammaproteobacteria</taxon>
        <taxon>Lysobacterales</taxon>
        <taxon>Rhodanobacteraceae</taxon>
        <taxon>Dyella</taxon>
    </lineage>
</organism>
<feature type="signal peptide" evidence="5">
    <location>
        <begin position="1"/>
        <end position="35"/>
    </location>
</feature>
<dbReference type="Pfam" id="PF07730">
    <property type="entry name" value="HisKA_3"/>
    <property type="match status" value="1"/>
</dbReference>
<dbReference type="PROSITE" id="PS51257">
    <property type="entry name" value="PROKAR_LIPOPROTEIN"/>
    <property type="match status" value="1"/>
</dbReference>
<dbReference type="InterPro" id="IPR011712">
    <property type="entry name" value="Sig_transdc_His_kin_sub3_dim/P"/>
</dbReference>
<dbReference type="Pfam" id="PF07495">
    <property type="entry name" value="Y_Y_Y"/>
    <property type="match status" value="1"/>
</dbReference>
<evidence type="ECO:0000313" key="7">
    <source>
        <dbReference type="EMBL" id="QNK01366.1"/>
    </source>
</evidence>
<dbReference type="InterPro" id="IPR011110">
    <property type="entry name" value="Reg_prop"/>
</dbReference>
<evidence type="ECO:0000256" key="4">
    <source>
        <dbReference type="SAM" id="Phobius"/>
    </source>
</evidence>
<dbReference type="CDD" id="cd16917">
    <property type="entry name" value="HATPase_UhpB-NarQ-NarX-like"/>
    <property type="match status" value="1"/>
</dbReference>
<dbReference type="InterPro" id="IPR050482">
    <property type="entry name" value="Sensor_HK_TwoCompSys"/>
</dbReference>
<keyword evidence="1" id="KW-0808">Transferase</keyword>
<keyword evidence="2" id="KW-0418">Kinase</keyword>
<reference evidence="7 8" key="1">
    <citation type="submission" date="2020-08" db="EMBL/GenBank/DDBJ databases">
        <title>Dyella sp. G9 isolated from forest soil.</title>
        <authorList>
            <person name="Fu J."/>
            <person name="Qiu L."/>
        </authorList>
    </citation>
    <scope>NUCLEOTIDE SEQUENCE [LARGE SCALE GENOMIC DNA]</scope>
    <source>
        <strain evidence="7 8">G9</strain>
    </source>
</reference>
<keyword evidence="4" id="KW-0472">Membrane</keyword>
<dbReference type="InterPro" id="IPR013783">
    <property type="entry name" value="Ig-like_fold"/>
</dbReference>
<feature type="transmembrane region" description="Helical" evidence="4">
    <location>
        <begin position="764"/>
        <end position="784"/>
    </location>
</feature>
<dbReference type="SMART" id="SM00387">
    <property type="entry name" value="HATPase_c"/>
    <property type="match status" value="1"/>
</dbReference>
<keyword evidence="5" id="KW-0732">Signal</keyword>
<dbReference type="Proteomes" id="UP000515873">
    <property type="component" value="Chromosome"/>
</dbReference>
<evidence type="ECO:0000256" key="1">
    <source>
        <dbReference type="ARBA" id="ARBA00022679"/>
    </source>
</evidence>
<dbReference type="GO" id="GO:0000155">
    <property type="term" value="F:phosphorelay sensor kinase activity"/>
    <property type="evidence" value="ECO:0007669"/>
    <property type="project" value="InterPro"/>
</dbReference>
<dbReference type="Gene3D" id="2.130.10.10">
    <property type="entry name" value="YVTN repeat-like/Quinoprotein amine dehydrogenase"/>
    <property type="match status" value="3"/>
</dbReference>
<evidence type="ECO:0000313" key="8">
    <source>
        <dbReference type="Proteomes" id="UP000515873"/>
    </source>
</evidence>
<name>A0A7G8Q3K8_9GAMM</name>
<keyword evidence="4" id="KW-0812">Transmembrane</keyword>
<dbReference type="InterPro" id="IPR003594">
    <property type="entry name" value="HATPase_dom"/>
</dbReference>
<dbReference type="AlphaFoldDB" id="A0A7G8Q3K8"/>
<evidence type="ECO:0000256" key="5">
    <source>
        <dbReference type="SAM" id="SignalP"/>
    </source>
</evidence>
<protein>
    <recommendedName>
        <fullName evidence="6">Histidine kinase/HSP90-like ATPase domain-containing protein</fullName>
    </recommendedName>
</protein>
<dbReference type="InterPro" id="IPR011123">
    <property type="entry name" value="Y_Y_Y"/>
</dbReference>
<dbReference type="GO" id="GO:0046983">
    <property type="term" value="F:protein dimerization activity"/>
    <property type="evidence" value="ECO:0007669"/>
    <property type="project" value="InterPro"/>
</dbReference>
<keyword evidence="3" id="KW-0902">Two-component regulatory system</keyword>
<feature type="domain" description="Histidine kinase/HSP90-like ATPase" evidence="6">
    <location>
        <begin position="906"/>
        <end position="1003"/>
    </location>
</feature>
<dbReference type="InterPro" id="IPR036890">
    <property type="entry name" value="HATPase_C_sf"/>
</dbReference>
<evidence type="ECO:0000256" key="2">
    <source>
        <dbReference type="ARBA" id="ARBA00022777"/>
    </source>
</evidence>
<dbReference type="SUPFAM" id="SSF55874">
    <property type="entry name" value="ATPase domain of HSP90 chaperone/DNA topoisomerase II/histidine kinase"/>
    <property type="match status" value="1"/>
</dbReference>
<feature type="chain" id="PRO_5028957927" description="Histidine kinase/HSP90-like ATPase domain-containing protein" evidence="5">
    <location>
        <begin position="36"/>
        <end position="1008"/>
    </location>
</feature>
<dbReference type="GO" id="GO:0016020">
    <property type="term" value="C:membrane"/>
    <property type="evidence" value="ECO:0007669"/>
    <property type="project" value="InterPro"/>
</dbReference>
<dbReference type="SUPFAM" id="SSF63829">
    <property type="entry name" value="Calcium-dependent phosphotriesterase"/>
    <property type="match status" value="2"/>
</dbReference>
<evidence type="ECO:0000256" key="3">
    <source>
        <dbReference type="ARBA" id="ARBA00023012"/>
    </source>
</evidence>
<dbReference type="Pfam" id="PF07494">
    <property type="entry name" value="Reg_prop"/>
    <property type="match status" value="1"/>
</dbReference>